<protein>
    <submittedName>
        <fullName evidence="2">Uncharacterized protein</fullName>
    </submittedName>
</protein>
<evidence type="ECO:0000313" key="2">
    <source>
        <dbReference type="EMBL" id="HHM44052.1"/>
    </source>
</evidence>
<sequence length="211" mass="22670">MGFREQLAVKGAALFAAGFLVSWLVGGLAMDLRMYVLTRFGGVYGPVAAYYAVHYVLFQLTLAMVVYVALQSSRFGRLYEALFIIALTAGKLLGRAGFEPLPTPAQLLFSLVISTQLSMAVVLVGYRVHQLPSAQVKNRTADVSLETYTGLAVLFWFTVMPAVDRLGSDLYSNLLRTAMALTLMASATGSTTAGSACRAEQPCSQHSAQPA</sequence>
<feature type="transmembrane region" description="Helical" evidence="1">
    <location>
        <begin position="49"/>
        <end position="70"/>
    </location>
</feature>
<dbReference type="EMBL" id="DRXH01000067">
    <property type="protein sequence ID" value="HHM44052.1"/>
    <property type="molecule type" value="Genomic_DNA"/>
</dbReference>
<feature type="transmembrane region" description="Helical" evidence="1">
    <location>
        <begin position="77"/>
        <end position="94"/>
    </location>
</feature>
<proteinExistence type="predicted"/>
<accession>A0A7J3VT25</accession>
<feature type="transmembrane region" description="Helical" evidence="1">
    <location>
        <begin position="7"/>
        <end position="29"/>
    </location>
</feature>
<comment type="caution">
    <text evidence="2">The sequence shown here is derived from an EMBL/GenBank/DDBJ whole genome shotgun (WGS) entry which is preliminary data.</text>
</comment>
<keyword evidence="1" id="KW-0472">Membrane</keyword>
<gene>
    <name evidence="2" type="ORF">ENM31_01970</name>
</gene>
<organism evidence="2">
    <name type="scientific">Caldiarchaeum subterraneum</name>
    <dbReference type="NCBI Taxonomy" id="311458"/>
    <lineage>
        <taxon>Archaea</taxon>
        <taxon>Nitrososphaerota</taxon>
        <taxon>Candidatus Caldarchaeales</taxon>
        <taxon>Candidatus Caldarchaeaceae</taxon>
        <taxon>Candidatus Caldarchaeum</taxon>
    </lineage>
</organism>
<keyword evidence="1" id="KW-0812">Transmembrane</keyword>
<feature type="transmembrane region" description="Helical" evidence="1">
    <location>
        <begin position="106"/>
        <end position="126"/>
    </location>
</feature>
<name>A0A7J3VT25_CALS0</name>
<evidence type="ECO:0000256" key="1">
    <source>
        <dbReference type="SAM" id="Phobius"/>
    </source>
</evidence>
<dbReference type="AlphaFoldDB" id="A0A7J3VT25"/>
<reference evidence="2" key="1">
    <citation type="journal article" date="2020" name="mSystems">
        <title>Genome- and Community-Level Interaction Insights into Carbon Utilization and Element Cycling Functions of Hydrothermarchaeota in Hydrothermal Sediment.</title>
        <authorList>
            <person name="Zhou Z."/>
            <person name="Liu Y."/>
            <person name="Xu W."/>
            <person name="Pan J."/>
            <person name="Luo Z.H."/>
            <person name="Li M."/>
        </authorList>
    </citation>
    <scope>NUCLEOTIDE SEQUENCE [LARGE SCALE GENOMIC DNA]</scope>
    <source>
        <strain evidence="2">SpSt-1074</strain>
    </source>
</reference>
<keyword evidence="1" id="KW-1133">Transmembrane helix</keyword>